<evidence type="ECO:0000313" key="6">
    <source>
        <dbReference type="Proteomes" id="UP000436088"/>
    </source>
</evidence>
<dbReference type="GO" id="GO:0045292">
    <property type="term" value="P:mRNA cis splicing, via spliceosome"/>
    <property type="evidence" value="ECO:0007669"/>
    <property type="project" value="TreeGrafter"/>
</dbReference>
<feature type="region of interest" description="Disordered" evidence="4">
    <location>
        <begin position="587"/>
        <end position="647"/>
    </location>
</feature>
<dbReference type="GO" id="GO:0046540">
    <property type="term" value="C:U4/U6 x U5 tri-snRNP complex"/>
    <property type="evidence" value="ECO:0007669"/>
    <property type="project" value="TreeGrafter"/>
</dbReference>
<protein>
    <submittedName>
        <fullName evidence="5">U4/U6.U5 tri-snRNP-associated protein 1 isoform 3</fullName>
    </submittedName>
</protein>
<keyword evidence="3" id="KW-0539">Nucleus</keyword>
<accession>A0A6A2ZK16</accession>
<dbReference type="AlphaFoldDB" id="A0A6A2ZK16"/>
<feature type="region of interest" description="Disordered" evidence="4">
    <location>
        <begin position="1"/>
        <end position="111"/>
    </location>
</feature>
<sequence length="800" mass="91438">MEKDRYVREDNASRERWDVGAYSDELEQNEKHHSKDKKKSSREEEKDHRSRDRERDRSKRSNNEVLKGRENESSEKDRVSARERRKDDRDEHGKDRSKDSKGREKKEIMTGISIEIKNMSVRERRIEKIEERIGRGIESLRRRGDRIKVEIGTEKRKETRQRKGRRIERELRIERRRGKAASSEIEERIVRMKEERLKKKSEGISEISAWVSKNRKIEEKMNAEKEKALQLSKNFEEQDNFVQGEDEDEEANNHPTRQMVYLWPGIQIAVAVAFRRARYHYIVGIAGAIAVIADDLAGMKVLHGLDKVMDGGAVVLTLKDQSILANGDINEDIDMLENTEIGEQKRRDEAYKAAKKKTGVYDDKFHDEPGSEKKILPQYDDPITDEGAFTGEAEKKLEELRKRLQGVTPNNRVEDLNNAAKISSDYYTQEEMLRFKKLKKKKALRKKEKLDINALEAEAISSGLGAGDLGSRNDSRRLAIKEEEARSEAEKRNSAYQAAYAKADEASKLLRLETLTLALKKQEEKSGPQAIALLATKAASNQTADDQNTSTGEAQDYKVVITEMEEFVWGLQLDEEAHKPDSEDVFMEEDEVPGASEQDQKNAENEKGGWSEVADTSADEKPANEDEIVPDETIHEVAVGKGLSDEDRQNDRFKDIRIERTDEFGRIMTPKEAFRNLSHKFHGKGPGKIKQEKRMKQYQEELKLKQMKNSDTPSLSVERMRDAQAQLKTPYLVLSGHVKPGQTSDPASGFATVEKDFPGSLTPMIGDRKASYFLPCVEHFLGIKRKAEHGNSGAPKKPKT</sequence>
<feature type="compositionally biased region" description="Basic and acidic residues" evidence="4">
    <location>
        <begin position="362"/>
        <end position="375"/>
    </location>
</feature>
<dbReference type="PANTHER" id="PTHR14152:SF5">
    <property type="entry name" value="U4_U6.U5 TRI-SNRNP-ASSOCIATED PROTEIN 1"/>
    <property type="match status" value="1"/>
</dbReference>
<proteinExistence type="inferred from homology"/>
<dbReference type="EMBL" id="VEPZ02001137">
    <property type="protein sequence ID" value="KAE8692238.1"/>
    <property type="molecule type" value="Genomic_DNA"/>
</dbReference>
<comment type="caution">
    <text evidence="5">The sequence shown here is derived from an EMBL/GenBank/DDBJ whole genome shotgun (WGS) entry which is preliminary data.</text>
</comment>
<feature type="compositionally biased region" description="Basic and acidic residues" evidence="4">
    <location>
        <begin position="1"/>
        <end position="18"/>
    </location>
</feature>
<feature type="compositionally biased region" description="Basic and acidic residues" evidence="4">
    <location>
        <begin position="598"/>
        <end position="609"/>
    </location>
</feature>
<reference evidence="5" key="1">
    <citation type="submission" date="2019-09" db="EMBL/GenBank/DDBJ databases">
        <title>Draft genome information of white flower Hibiscus syriacus.</title>
        <authorList>
            <person name="Kim Y.-M."/>
        </authorList>
    </citation>
    <scope>NUCLEOTIDE SEQUENCE [LARGE SCALE GENOMIC DNA]</scope>
    <source>
        <strain evidence="5">YM2019G1</strain>
    </source>
</reference>
<dbReference type="Pfam" id="PF03343">
    <property type="entry name" value="SART-1"/>
    <property type="match status" value="2"/>
</dbReference>
<feature type="compositionally biased region" description="Basic and acidic residues" evidence="4">
    <location>
        <begin position="41"/>
        <end position="108"/>
    </location>
</feature>
<feature type="region of interest" description="Disordered" evidence="4">
    <location>
        <begin position="362"/>
        <end position="382"/>
    </location>
</feature>
<evidence type="ECO:0000256" key="1">
    <source>
        <dbReference type="ARBA" id="ARBA00004123"/>
    </source>
</evidence>
<name>A0A6A2ZK16_HIBSY</name>
<dbReference type="Proteomes" id="UP000436088">
    <property type="component" value="Unassembled WGS sequence"/>
</dbReference>
<dbReference type="InterPro" id="IPR005011">
    <property type="entry name" value="SNU66/SART1"/>
</dbReference>
<evidence type="ECO:0000313" key="5">
    <source>
        <dbReference type="EMBL" id="KAE8692238.1"/>
    </source>
</evidence>
<dbReference type="PANTHER" id="PTHR14152">
    <property type="entry name" value="SQUAMOUS CELL CARCINOMA ANTIGEN RECOGNISED BY CYTOTOXIC T LYMPHOCYTES"/>
    <property type="match status" value="1"/>
</dbReference>
<evidence type="ECO:0000256" key="3">
    <source>
        <dbReference type="ARBA" id="ARBA00023242"/>
    </source>
</evidence>
<keyword evidence="6" id="KW-1185">Reference proteome</keyword>
<comment type="similarity">
    <text evidence="2">Belongs to the SNU66/SART1 family.</text>
</comment>
<dbReference type="GO" id="GO:0000481">
    <property type="term" value="P:maturation of 5S rRNA"/>
    <property type="evidence" value="ECO:0007669"/>
    <property type="project" value="TreeGrafter"/>
</dbReference>
<organism evidence="5 6">
    <name type="scientific">Hibiscus syriacus</name>
    <name type="common">Rose of Sharon</name>
    <dbReference type="NCBI Taxonomy" id="106335"/>
    <lineage>
        <taxon>Eukaryota</taxon>
        <taxon>Viridiplantae</taxon>
        <taxon>Streptophyta</taxon>
        <taxon>Embryophyta</taxon>
        <taxon>Tracheophyta</taxon>
        <taxon>Spermatophyta</taxon>
        <taxon>Magnoliopsida</taxon>
        <taxon>eudicotyledons</taxon>
        <taxon>Gunneridae</taxon>
        <taxon>Pentapetalae</taxon>
        <taxon>rosids</taxon>
        <taxon>malvids</taxon>
        <taxon>Malvales</taxon>
        <taxon>Malvaceae</taxon>
        <taxon>Malvoideae</taxon>
        <taxon>Hibiscus</taxon>
    </lineage>
</organism>
<evidence type="ECO:0000256" key="2">
    <source>
        <dbReference type="ARBA" id="ARBA00006076"/>
    </source>
</evidence>
<gene>
    <name evidence="5" type="ORF">F3Y22_tig00110847pilonHSYRG00055</name>
</gene>
<comment type="subcellular location">
    <subcellularLocation>
        <location evidence="1">Nucleus</location>
    </subcellularLocation>
</comment>
<evidence type="ECO:0000256" key="4">
    <source>
        <dbReference type="SAM" id="MobiDB-lite"/>
    </source>
</evidence>